<proteinExistence type="predicted"/>
<evidence type="ECO:0000313" key="2">
    <source>
        <dbReference type="EMBL" id="MDF0600166.1"/>
    </source>
</evidence>
<comment type="caution">
    <text evidence="2">The sequence shown here is derived from an EMBL/GenBank/DDBJ whole genome shotgun (WGS) entry which is preliminary data.</text>
</comment>
<dbReference type="RefSeq" id="WP_275566307.1">
    <property type="nucleotide sequence ID" value="NZ_JARGYC010000009.1"/>
</dbReference>
<evidence type="ECO:0000313" key="3">
    <source>
        <dbReference type="Proteomes" id="UP001220964"/>
    </source>
</evidence>
<feature type="transmembrane region" description="Helical" evidence="1">
    <location>
        <begin position="69"/>
        <end position="88"/>
    </location>
</feature>
<feature type="transmembrane region" description="Helical" evidence="1">
    <location>
        <begin position="155"/>
        <end position="175"/>
    </location>
</feature>
<keyword evidence="1" id="KW-0812">Transmembrane</keyword>
<accession>A0AAE3NQH0</accession>
<gene>
    <name evidence="2" type="ORF">P1J78_05430</name>
</gene>
<sequence length="233" mass="24043">MLEAVLYSILAGAMIPLGGVLARVEHIQPRWLEQEFRHFVVAFGGGALIAAVALVLVPQGTDKLPAAGAILSFLGGGVAFALLDRALASAGGGKGQLLAMLADFLPEAVALGALFAAGSGSAPLLALIIALQNLPEGFNAYREVDAQWPRERPRLLIFSLLALLGPAAALLGHLVMADLPAALGVLMVGASGGILYLIFQDIAPQAPLKRHWGPPFGACMGFALGLLGHLVIH</sequence>
<dbReference type="AlphaFoldDB" id="A0AAE3NQH0"/>
<feature type="transmembrane region" description="Helical" evidence="1">
    <location>
        <begin position="108"/>
        <end position="134"/>
    </location>
</feature>
<name>A0AAE3NQH0_9RHOB</name>
<feature type="transmembrane region" description="Helical" evidence="1">
    <location>
        <begin position="211"/>
        <end position="232"/>
    </location>
</feature>
<protein>
    <submittedName>
        <fullName evidence="2">Divalent cation transporter</fullName>
    </submittedName>
</protein>
<feature type="transmembrane region" description="Helical" evidence="1">
    <location>
        <begin position="181"/>
        <end position="199"/>
    </location>
</feature>
<keyword evidence="3" id="KW-1185">Reference proteome</keyword>
<dbReference type="EMBL" id="JARGYC010000009">
    <property type="protein sequence ID" value="MDF0600166.1"/>
    <property type="molecule type" value="Genomic_DNA"/>
</dbReference>
<reference evidence="2" key="1">
    <citation type="submission" date="2023-03" db="EMBL/GenBank/DDBJ databases">
        <title>Multiphase analysis and comparison of six strains from genera Psychromarinibacter, Lutimaribacter, and Maritimibacter, including a novel species: Psychromarinibacter sediminicola sp. nov.</title>
        <authorList>
            <person name="Wang Y.-H."/>
            <person name="Ye M.-Q."/>
            <person name="Du Z.-J."/>
        </authorList>
    </citation>
    <scope>NUCLEOTIDE SEQUENCE</scope>
    <source>
        <strain evidence="2">C21-152</strain>
    </source>
</reference>
<dbReference type="Proteomes" id="UP001220964">
    <property type="component" value="Unassembled WGS sequence"/>
</dbReference>
<keyword evidence="1" id="KW-0472">Membrane</keyword>
<keyword evidence="1" id="KW-1133">Transmembrane helix</keyword>
<evidence type="ECO:0000256" key="1">
    <source>
        <dbReference type="SAM" id="Phobius"/>
    </source>
</evidence>
<feature type="transmembrane region" description="Helical" evidence="1">
    <location>
        <begin position="38"/>
        <end position="57"/>
    </location>
</feature>
<organism evidence="2 3">
    <name type="scientific">Psychromarinibacter sediminicola</name>
    <dbReference type="NCBI Taxonomy" id="3033385"/>
    <lineage>
        <taxon>Bacteria</taxon>
        <taxon>Pseudomonadati</taxon>
        <taxon>Pseudomonadota</taxon>
        <taxon>Alphaproteobacteria</taxon>
        <taxon>Rhodobacterales</taxon>
        <taxon>Paracoccaceae</taxon>
        <taxon>Psychromarinibacter</taxon>
    </lineage>
</organism>